<sequence>MNWIRRVAVLLTLLGFVSVGRSTLAADPLSLSLRYRTETDQDSGLFHTLHRDADWNPKETAIILCDMWDVHSSQNAVRREKQIAPRLQQVVEALRREGVTVIHAPSGCMNFYTDHAARKRAIDAPKASNLPEEINAWCYKIPEEEAGVYPIDQSDGGRDDDPVEYEAWAKELTAKGLKPLSPWSRQIDVLKIDAGRDFISDSGSEIWNVMEAAGIKNVILAGVHTNMCVLGRPFGLRQMVQNGKNAVLIRDLTDTMYNPASEPKVSHFTGTDLIVEHIEKFVCPTITSDQIIGGKEFRYAEDDRPHVVMLVAEREYATDKSLLAYAVNPLGKSYRVSFVYADAEDKNDLHGSEVIESADLLFVSVRRRTLKTEQLERVRAHIAAGKPVVGIRTASHAFHVRNVDPAEGYAEWTTFDPDVFGGNYTGHHGNKLLPQVTFAAITHPILEDVDRMPYVSGGSLYKVSPLASGTTVLMNGKYEGLPSEPLAWTFTRADGGRSFYTSLGHSSDFEQPAFRVMLENAIGWALDRPAASKATAKP</sequence>
<gene>
    <name evidence="2" type="ORF">EC9_35430</name>
</gene>
<evidence type="ECO:0000313" key="2">
    <source>
        <dbReference type="EMBL" id="QDS89344.1"/>
    </source>
</evidence>
<evidence type="ECO:0000313" key="3">
    <source>
        <dbReference type="Proteomes" id="UP000319557"/>
    </source>
</evidence>
<dbReference type="Gene3D" id="3.40.50.880">
    <property type="match status" value="1"/>
</dbReference>
<reference evidence="2 3" key="1">
    <citation type="submission" date="2019-02" db="EMBL/GenBank/DDBJ databases">
        <title>Deep-cultivation of Planctomycetes and their phenomic and genomic characterization uncovers novel biology.</title>
        <authorList>
            <person name="Wiegand S."/>
            <person name="Jogler M."/>
            <person name="Boedeker C."/>
            <person name="Pinto D."/>
            <person name="Vollmers J."/>
            <person name="Rivas-Marin E."/>
            <person name="Kohn T."/>
            <person name="Peeters S.H."/>
            <person name="Heuer A."/>
            <person name="Rast P."/>
            <person name="Oberbeckmann S."/>
            <person name="Bunk B."/>
            <person name="Jeske O."/>
            <person name="Meyerdierks A."/>
            <person name="Storesund J.E."/>
            <person name="Kallscheuer N."/>
            <person name="Luecker S."/>
            <person name="Lage O.M."/>
            <person name="Pohl T."/>
            <person name="Merkel B.J."/>
            <person name="Hornburger P."/>
            <person name="Mueller R.-W."/>
            <person name="Bruemmer F."/>
            <person name="Labrenz M."/>
            <person name="Spormann A.M."/>
            <person name="Op den Camp H."/>
            <person name="Overmann J."/>
            <person name="Amann R."/>
            <person name="Jetten M.S.M."/>
            <person name="Mascher T."/>
            <person name="Medema M.H."/>
            <person name="Devos D.P."/>
            <person name="Kaster A.-K."/>
            <person name="Ovreas L."/>
            <person name="Rohde M."/>
            <person name="Galperin M.Y."/>
            <person name="Jogler C."/>
        </authorList>
    </citation>
    <scope>NUCLEOTIDE SEQUENCE [LARGE SCALE GENOMIC DNA]</scope>
    <source>
        <strain evidence="2 3">EC9</strain>
    </source>
</reference>
<dbReference type="RefSeq" id="WP_145347007.1">
    <property type="nucleotide sequence ID" value="NZ_CP036261.1"/>
</dbReference>
<evidence type="ECO:0000259" key="1">
    <source>
        <dbReference type="Pfam" id="PF06283"/>
    </source>
</evidence>
<dbReference type="InterPro" id="IPR029062">
    <property type="entry name" value="Class_I_gatase-like"/>
</dbReference>
<name>A0A517M397_9BACT</name>
<dbReference type="Pfam" id="PF06283">
    <property type="entry name" value="ThuA"/>
    <property type="match status" value="1"/>
</dbReference>
<dbReference type="SUPFAM" id="SSF52317">
    <property type="entry name" value="Class I glutamine amidotransferase-like"/>
    <property type="match status" value="1"/>
</dbReference>
<dbReference type="InterPro" id="IPR036380">
    <property type="entry name" value="Isochorismatase-like_sf"/>
</dbReference>
<keyword evidence="3" id="KW-1185">Reference proteome</keyword>
<dbReference type="Proteomes" id="UP000319557">
    <property type="component" value="Chromosome"/>
</dbReference>
<dbReference type="InterPro" id="IPR029010">
    <property type="entry name" value="ThuA-like"/>
</dbReference>
<proteinExistence type="predicted"/>
<dbReference type="Gene3D" id="3.40.50.850">
    <property type="entry name" value="Isochorismatase-like"/>
    <property type="match status" value="1"/>
</dbReference>
<dbReference type="OrthoDB" id="272395at2"/>
<feature type="domain" description="ThuA-like" evidence="1">
    <location>
        <begin position="316"/>
        <end position="525"/>
    </location>
</feature>
<protein>
    <submittedName>
        <fullName evidence="2">Trehalose utilization</fullName>
    </submittedName>
</protein>
<dbReference type="AlphaFoldDB" id="A0A517M397"/>
<dbReference type="KEGG" id="ruv:EC9_35430"/>
<dbReference type="SUPFAM" id="SSF52499">
    <property type="entry name" value="Isochorismatase-like hydrolases"/>
    <property type="match status" value="1"/>
</dbReference>
<dbReference type="EMBL" id="CP036261">
    <property type="protein sequence ID" value="QDS89344.1"/>
    <property type="molecule type" value="Genomic_DNA"/>
</dbReference>
<organism evidence="2 3">
    <name type="scientific">Rosistilla ulvae</name>
    <dbReference type="NCBI Taxonomy" id="1930277"/>
    <lineage>
        <taxon>Bacteria</taxon>
        <taxon>Pseudomonadati</taxon>
        <taxon>Planctomycetota</taxon>
        <taxon>Planctomycetia</taxon>
        <taxon>Pirellulales</taxon>
        <taxon>Pirellulaceae</taxon>
        <taxon>Rosistilla</taxon>
    </lineage>
</organism>
<accession>A0A517M397</accession>